<feature type="compositionally biased region" description="Polar residues" evidence="4">
    <location>
        <begin position="297"/>
        <end position="306"/>
    </location>
</feature>
<dbReference type="Proteomes" id="UP000594262">
    <property type="component" value="Unplaced"/>
</dbReference>
<feature type="domain" description="RING-type" evidence="5">
    <location>
        <begin position="337"/>
        <end position="378"/>
    </location>
</feature>
<evidence type="ECO:0000256" key="2">
    <source>
        <dbReference type="ARBA" id="ARBA00022833"/>
    </source>
</evidence>
<dbReference type="GO" id="GO:0016567">
    <property type="term" value="P:protein ubiquitination"/>
    <property type="evidence" value="ECO:0007669"/>
    <property type="project" value="TreeGrafter"/>
</dbReference>
<keyword evidence="1 3" id="KW-0479">Metal-binding</keyword>
<dbReference type="FunFam" id="3.30.40.10:FF:000388">
    <property type="entry name" value="Putative RING zinc finger domain superfamily protein"/>
    <property type="match status" value="1"/>
</dbReference>
<keyword evidence="1 3" id="KW-0863">Zinc-finger</keyword>
<feature type="compositionally biased region" description="Basic residues" evidence="4">
    <location>
        <begin position="109"/>
        <end position="121"/>
    </location>
</feature>
<dbReference type="PANTHER" id="PTHR46171:SF3">
    <property type="entry name" value="GH10160P"/>
    <property type="match status" value="1"/>
</dbReference>
<keyword evidence="2" id="KW-0862">Zinc</keyword>
<organism evidence="6 7">
    <name type="scientific">Clytia hemisphaerica</name>
    <dbReference type="NCBI Taxonomy" id="252671"/>
    <lineage>
        <taxon>Eukaryota</taxon>
        <taxon>Metazoa</taxon>
        <taxon>Cnidaria</taxon>
        <taxon>Hydrozoa</taxon>
        <taxon>Hydroidolina</taxon>
        <taxon>Leptothecata</taxon>
        <taxon>Obeliida</taxon>
        <taxon>Clytiidae</taxon>
        <taxon>Clytia</taxon>
    </lineage>
</organism>
<dbReference type="PANTHER" id="PTHR46171">
    <property type="entry name" value="GH10160P"/>
    <property type="match status" value="1"/>
</dbReference>
<dbReference type="GeneID" id="136805179"/>
<dbReference type="InterPro" id="IPR013083">
    <property type="entry name" value="Znf_RING/FYVE/PHD"/>
</dbReference>
<dbReference type="InterPro" id="IPR001841">
    <property type="entry name" value="Znf_RING"/>
</dbReference>
<dbReference type="GO" id="GO:0008270">
    <property type="term" value="F:zinc ion binding"/>
    <property type="evidence" value="ECO:0007669"/>
    <property type="project" value="UniProtKB-KW"/>
</dbReference>
<feature type="compositionally biased region" description="Basic and acidic residues" evidence="4">
    <location>
        <begin position="170"/>
        <end position="180"/>
    </location>
</feature>
<protein>
    <recommendedName>
        <fullName evidence="5">RING-type domain-containing protein</fullName>
    </recommendedName>
</protein>
<keyword evidence="7" id="KW-1185">Reference proteome</keyword>
<dbReference type="SMART" id="SM00184">
    <property type="entry name" value="RING"/>
    <property type="match status" value="1"/>
</dbReference>
<dbReference type="PROSITE" id="PS50089">
    <property type="entry name" value="ZF_RING_2"/>
    <property type="match status" value="1"/>
</dbReference>
<name>A0A7M5XAC6_9CNID</name>
<dbReference type="EnsemblMetazoa" id="CLYHEMT020113.1">
    <property type="protein sequence ID" value="CLYHEMP020113.1"/>
    <property type="gene ID" value="CLYHEMG020113"/>
</dbReference>
<feature type="region of interest" description="Disordered" evidence="4">
    <location>
        <begin position="293"/>
        <end position="316"/>
    </location>
</feature>
<dbReference type="Pfam" id="PF13639">
    <property type="entry name" value="zf-RING_2"/>
    <property type="match status" value="1"/>
</dbReference>
<evidence type="ECO:0000313" key="6">
    <source>
        <dbReference type="EnsemblMetazoa" id="CLYHEMP020113.1"/>
    </source>
</evidence>
<sequence length="381" mass="44394">MAHGIISDPLVYVSKDPCSCISCHSMARSHHTHQHFSHSSTTHMAIHQEMAGHINNCIQSCFSRIASEYMPTFSIPPPSCPPSSVPPPHPHLPPFQCCDHTPMTGPSHYHQHRHHRQHYHQHGAAALDRHHSMHYAQSFSPPPLVHASWESTHETVHGHSLHHSSATSSDHVRADYDRHQHPPTPHHPTRRAHHHQQHHHHHTAQSHRHTPYSHHNHDAPHHRHVEHVHHNNFEHELQNLALRHWRLRQLDDLHSYVSYTSHMHLPWHHRPSRGIPVEIQRHEFVPPLFREEREVVEQQNPSQSNEPKGLSQRELDKLPSYHVTKKTLEEFNENDRCVVCMSEYEVEEKLRVLPCAHEFHAPCVDKWLMTNPTCPICRASV</sequence>
<accession>A0A7M5XAC6</accession>
<proteinExistence type="predicted"/>
<feature type="region of interest" description="Disordered" evidence="4">
    <location>
        <begin position="151"/>
        <end position="221"/>
    </location>
</feature>
<evidence type="ECO:0000256" key="1">
    <source>
        <dbReference type="ARBA" id="ARBA00022771"/>
    </source>
</evidence>
<evidence type="ECO:0000256" key="4">
    <source>
        <dbReference type="SAM" id="MobiDB-lite"/>
    </source>
</evidence>
<dbReference type="AlphaFoldDB" id="A0A7M5XAC6"/>
<dbReference type="OrthoDB" id="1714475at2759"/>
<reference evidence="6" key="1">
    <citation type="submission" date="2021-01" db="UniProtKB">
        <authorList>
            <consortium name="EnsemblMetazoa"/>
        </authorList>
    </citation>
    <scope>IDENTIFICATION</scope>
</reference>
<evidence type="ECO:0000259" key="5">
    <source>
        <dbReference type="PROSITE" id="PS50089"/>
    </source>
</evidence>
<evidence type="ECO:0000256" key="3">
    <source>
        <dbReference type="PROSITE-ProRule" id="PRU00175"/>
    </source>
</evidence>
<dbReference type="Gene3D" id="3.30.40.10">
    <property type="entry name" value="Zinc/RING finger domain, C3HC4 (zinc finger)"/>
    <property type="match status" value="1"/>
</dbReference>
<dbReference type="RefSeq" id="XP_066917845.1">
    <property type="nucleotide sequence ID" value="XM_067061744.1"/>
</dbReference>
<dbReference type="GO" id="GO:0061630">
    <property type="term" value="F:ubiquitin protein ligase activity"/>
    <property type="evidence" value="ECO:0007669"/>
    <property type="project" value="TreeGrafter"/>
</dbReference>
<evidence type="ECO:0000313" key="7">
    <source>
        <dbReference type="Proteomes" id="UP000594262"/>
    </source>
</evidence>
<dbReference type="SUPFAM" id="SSF57850">
    <property type="entry name" value="RING/U-box"/>
    <property type="match status" value="1"/>
</dbReference>
<feature type="compositionally biased region" description="Basic residues" evidence="4">
    <location>
        <begin position="187"/>
        <end position="221"/>
    </location>
</feature>
<feature type="region of interest" description="Disordered" evidence="4">
    <location>
        <begin position="106"/>
        <end position="125"/>
    </location>
</feature>